<feature type="region of interest" description="Disordered" evidence="1">
    <location>
        <begin position="51"/>
        <end position="83"/>
    </location>
</feature>
<evidence type="ECO:0000256" key="1">
    <source>
        <dbReference type="SAM" id="MobiDB-lite"/>
    </source>
</evidence>
<feature type="compositionally biased region" description="Low complexity" evidence="1">
    <location>
        <begin position="54"/>
        <end position="64"/>
    </location>
</feature>
<keyword evidence="2" id="KW-1133">Transmembrane helix</keyword>
<organism evidence="3 4">
    <name type="scientific">Plantactinospora mayteni</name>
    <dbReference type="NCBI Taxonomy" id="566021"/>
    <lineage>
        <taxon>Bacteria</taxon>
        <taxon>Bacillati</taxon>
        <taxon>Actinomycetota</taxon>
        <taxon>Actinomycetes</taxon>
        <taxon>Micromonosporales</taxon>
        <taxon>Micromonosporaceae</taxon>
        <taxon>Plantactinospora</taxon>
    </lineage>
</organism>
<dbReference type="Proteomes" id="UP000621500">
    <property type="component" value="Unassembled WGS sequence"/>
</dbReference>
<name>A0ABQ4EJ19_9ACTN</name>
<accession>A0ABQ4EJ19</accession>
<keyword evidence="4" id="KW-1185">Reference proteome</keyword>
<dbReference type="EMBL" id="BONX01000007">
    <property type="protein sequence ID" value="GIG94750.1"/>
    <property type="molecule type" value="Genomic_DNA"/>
</dbReference>
<reference evidence="3 4" key="1">
    <citation type="submission" date="2021-01" db="EMBL/GenBank/DDBJ databases">
        <title>Whole genome shotgun sequence of Plantactinospora mayteni NBRC 109088.</title>
        <authorList>
            <person name="Komaki H."/>
            <person name="Tamura T."/>
        </authorList>
    </citation>
    <scope>NUCLEOTIDE SEQUENCE [LARGE SCALE GENOMIC DNA]</scope>
    <source>
        <strain evidence="3 4">NBRC 109088</strain>
    </source>
</reference>
<sequence>MADSEETRSARFTRRAHALSGVIGGVLILIAAFGGIWGLVGGFFDGDGPDSATPGASRSASVAPASPPTGPAAGDAPVEIPDDPAELVVPAPLRGTWTGTAYHTDKRTDRYALKITLTATKGKGATVGTYRHDVLDSDGTWCAGKLKLVGSQPEDLELEMERTSGTARALGGPSCAVHTEVHLRMLPDGRAAYTYGTHLGANFTATLARR</sequence>
<evidence type="ECO:0000313" key="4">
    <source>
        <dbReference type="Proteomes" id="UP000621500"/>
    </source>
</evidence>
<gene>
    <name evidence="3" type="ORF">Pma05_13230</name>
</gene>
<protein>
    <submittedName>
        <fullName evidence="3">Uncharacterized protein</fullName>
    </submittedName>
</protein>
<evidence type="ECO:0000256" key="2">
    <source>
        <dbReference type="SAM" id="Phobius"/>
    </source>
</evidence>
<keyword evidence="2" id="KW-0472">Membrane</keyword>
<proteinExistence type="predicted"/>
<keyword evidence="2" id="KW-0812">Transmembrane</keyword>
<comment type="caution">
    <text evidence="3">The sequence shown here is derived from an EMBL/GenBank/DDBJ whole genome shotgun (WGS) entry which is preliminary data.</text>
</comment>
<feature type="transmembrane region" description="Helical" evidence="2">
    <location>
        <begin position="21"/>
        <end position="44"/>
    </location>
</feature>
<evidence type="ECO:0000313" key="3">
    <source>
        <dbReference type="EMBL" id="GIG94750.1"/>
    </source>
</evidence>